<keyword evidence="3" id="KW-1185">Reference proteome</keyword>
<reference evidence="3" key="1">
    <citation type="journal article" date="2019" name="Int. J. Syst. Evol. Microbiol.">
        <title>The Global Catalogue of Microorganisms (GCM) 10K type strain sequencing project: providing services to taxonomists for standard genome sequencing and annotation.</title>
        <authorList>
            <consortium name="The Broad Institute Genomics Platform"/>
            <consortium name="The Broad Institute Genome Sequencing Center for Infectious Disease"/>
            <person name="Wu L."/>
            <person name="Ma J."/>
        </authorList>
    </citation>
    <scope>NUCLEOTIDE SEQUENCE [LARGE SCALE GENOMIC DNA]</scope>
    <source>
        <strain evidence="3">CGMCC 1.16226</strain>
    </source>
</reference>
<sequence>MAVAGSVWFADLSMVCAIFVSFLPIFELLPLKSASQPKTFKFRDLGIVEQNQCEYG</sequence>
<gene>
    <name evidence="2" type="ORF">ACFSQT_36515</name>
</gene>
<keyword evidence="1" id="KW-0812">Transmembrane</keyword>
<evidence type="ECO:0000313" key="2">
    <source>
        <dbReference type="EMBL" id="MFD2058396.1"/>
    </source>
</evidence>
<feature type="transmembrane region" description="Helical" evidence="1">
    <location>
        <begin position="12"/>
        <end position="31"/>
    </location>
</feature>
<protein>
    <submittedName>
        <fullName evidence="2">Uncharacterized protein</fullName>
    </submittedName>
</protein>
<dbReference type="RefSeq" id="WP_379026878.1">
    <property type="nucleotide sequence ID" value="NZ_JBHUGY010000074.1"/>
</dbReference>
<accession>A0ABW4WQH4</accession>
<proteinExistence type="predicted"/>
<evidence type="ECO:0000313" key="3">
    <source>
        <dbReference type="Proteomes" id="UP001597349"/>
    </source>
</evidence>
<keyword evidence="1" id="KW-0472">Membrane</keyword>
<comment type="caution">
    <text evidence="2">The sequence shown here is derived from an EMBL/GenBank/DDBJ whole genome shotgun (WGS) entry which is preliminary data.</text>
</comment>
<name>A0ABW4WQH4_9HYPH</name>
<organism evidence="2 3">
    <name type="scientific">Mesorhizobium calcicola</name>
    <dbReference type="NCBI Taxonomy" id="1300310"/>
    <lineage>
        <taxon>Bacteria</taxon>
        <taxon>Pseudomonadati</taxon>
        <taxon>Pseudomonadota</taxon>
        <taxon>Alphaproteobacteria</taxon>
        <taxon>Hyphomicrobiales</taxon>
        <taxon>Phyllobacteriaceae</taxon>
        <taxon>Mesorhizobium</taxon>
    </lineage>
</organism>
<keyword evidence="1" id="KW-1133">Transmembrane helix</keyword>
<dbReference type="Proteomes" id="UP001597349">
    <property type="component" value="Unassembled WGS sequence"/>
</dbReference>
<dbReference type="EMBL" id="JBHUGY010000074">
    <property type="protein sequence ID" value="MFD2058396.1"/>
    <property type="molecule type" value="Genomic_DNA"/>
</dbReference>
<evidence type="ECO:0000256" key="1">
    <source>
        <dbReference type="SAM" id="Phobius"/>
    </source>
</evidence>